<feature type="compositionally biased region" description="Polar residues" evidence="10">
    <location>
        <begin position="299"/>
        <end position="311"/>
    </location>
</feature>
<dbReference type="InterPro" id="IPR036236">
    <property type="entry name" value="Znf_C2H2_sf"/>
</dbReference>
<keyword evidence="3" id="KW-0479">Metal-binding</keyword>
<dbReference type="PROSITE" id="PS00028">
    <property type="entry name" value="ZINC_FINGER_C2H2_1"/>
    <property type="match status" value="3"/>
</dbReference>
<feature type="domain" description="C2H2-type" evidence="11">
    <location>
        <begin position="270"/>
        <end position="297"/>
    </location>
</feature>
<dbReference type="SMART" id="SM00355">
    <property type="entry name" value="ZnF_C2H2"/>
    <property type="match status" value="3"/>
</dbReference>
<evidence type="ECO:0000256" key="9">
    <source>
        <dbReference type="PROSITE-ProRule" id="PRU00042"/>
    </source>
</evidence>
<sequence>MMPWGGGLPLPLTAGGTYVLASHCRPPPSLSHLSPRSLLIDSNDSKSLILVVEYPSPPSPLDLTHTIGPQVYSSIHPSSSSRAGNSYTRPEAKATLPQAKTPEPVCRSARHPLSPLLHKFSEHYHKGMNSISPSGGSYSAFSKQSSSSPVPSLESSLATSMSRASSARSMSPSGAASSHGSISMSSDARTDDSNAGDDDSFSLVVCQWNDCGQTYEDPEILYQHLCNDHVGRKSTNNLCLTCHWIGCDAVCAKRDHITSHLRVHTPLKPHSCASCGKMFKRPQDLKKHERIHTEDHQMKQAQTKVHKQQASALAKENTKRQQQQQQQAEERRFHQQQQAHLAHQQRHHAAMASQPHPQLHQQYQPFGSNVYSSTGNPVFYPQGVGMPSHRGYTSDWTQNMRQQSPSASGRLAPQHERRDGSVSSLASLSPSSSHLGTPYSSEASPRNHYQQAQQSTQGMVGGEYPLNSSYLALASGTQRSKPSEDPNSYTFLSQGSRASSIASSASLKRGYDDLLTGVDGLLQDTRKKRPSESQSLPDADQSYSSLVGSSPAYDANMADKLSSTFGSTFDDDAILQALLNGSNVNDAGSASSHQGGSHMPTFALNGHSAGPQGPHRGAPGIGPTTASAPAFSASLPTDPHKLAELNHFLLQLGNSAARDLNGAMASHGNGSQQPSSSGAFDAAAFDMNSLGAMGLTNIAGFDSSLFSNGDASYLDLGQQQQPPRAIASMPRQQGTTNGGHFQSHQQQHTAQGNGGQTAAGFASPMGSLYPSLTPHHGLQTMAQSQPQQQAQHLPYGSGAASFDSVRMPRGAGVKPTLSSVDSRSHTFRRVDPLMRAAPTEIEARSVDTETHDVDDRKSSLAPIRSPQPPTASVSDERHDDAAHILASIDGTRRGATALAATDSARPAPILPSISSLLSSRDLPPPPAMGTAGHTWRSSRKESYGTTVDTRTTTPSSTGSPTDTSSSSSAFRSTSPAPPSSLYPSLPGADTLMAKMALAPGSSGDVSLETRIRHVKLIKSLLLAINFPERLQSILGHTRAEADDEEMDVEEHDEEMYDEGRRTPRPNSSPDTVKEQDQKDDEQDDTPPVSKSASKDWLSTVVGPKTDTFADRWRRTGQQDGVDV</sequence>
<dbReference type="GeneID" id="37014685"/>
<feature type="compositionally biased region" description="Acidic residues" evidence="10">
    <location>
        <begin position="1041"/>
        <end position="1056"/>
    </location>
</feature>
<feature type="compositionally biased region" description="Low complexity" evidence="10">
    <location>
        <begin position="944"/>
        <end position="974"/>
    </location>
</feature>
<keyword evidence="6" id="KW-0862">Zinc</keyword>
<feature type="region of interest" description="Disordered" evidence="10">
    <location>
        <begin position="72"/>
        <end position="109"/>
    </location>
</feature>
<feature type="compositionally biased region" description="Polar residues" evidence="10">
    <location>
        <begin position="730"/>
        <end position="743"/>
    </location>
</feature>
<dbReference type="FunFam" id="3.30.160.60:FF:002343">
    <property type="entry name" value="Zinc finger protein 33A"/>
    <property type="match status" value="1"/>
</dbReference>
<dbReference type="InterPro" id="IPR050806">
    <property type="entry name" value="pacC/RIM101"/>
</dbReference>
<feature type="region of interest" description="Disordered" evidence="10">
    <location>
        <begin position="1038"/>
        <end position="1102"/>
    </location>
</feature>
<dbReference type="AlphaFoldDB" id="A0A316U520"/>
<evidence type="ECO:0000256" key="5">
    <source>
        <dbReference type="ARBA" id="ARBA00022771"/>
    </source>
</evidence>
<feature type="compositionally biased region" description="Low complexity" evidence="10">
    <location>
        <begin position="421"/>
        <end position="435"/>
    </location>
</feature>
<dbReference type="GO" id="GO:0045944">
    <property type="term" value="P:positive regulation of transcription by RNA polymerase II"/>
    <property type="evidence" value="ECO:0007669"/>
    <property type="project" value="TreeGrafter"/>
</dbReference>
<evidence type="ECO:0000256" key="10">
    <source>
        <dbReference type="SAM" id="MobiDB-lite"/>
    </source>
</evidence>
<evidence type="ECO:0000256" key="6">
    <source>
        <dbReference type="ARBA" id="ARBA00022833"/>
    </source>
</evidence>
<feature type="region of interest" description="Disordered" evidence="10">
    <location>
        <begin position="522"/>
        <end position="547"/>
    </location>
</feature>
<proteinExistence type="inferred from homology"/>
<gene>
    <name evidence="12" type="ORF">BCV69DRAFT_284170</name>
</gene>
<feature type="domain" description="C2H2-type" evidence="11">
    <location>
        <begin position="204"/>
        <end position="234"/>
    </location>
</feature>
<feature type="region of interest" description="Disordered" evidence="10">
    <location>
        <begin position="475"/>
        <end position="495"/>
    </location>
</feature>
<feature type="region of interest" description="Disordered" evidence="10">
    <location>
        <begin position="135"/>
        <end position="195"/>
    </location>
</feature>
<evidence type="ECO:0000313" key="12">
    <source>
        <dbReference type="EMBL" id="PWN19541.1"/>
    </source>
</evidence>
<keyword evidence="5 9" id="KW-0863">Zinc-finger</keyword>
<feature type="compositionally biased region" description="Polar residues" evidence="10">
    <location>
        <begin position="72"/>
        <end position="88"/>
    </location>
</feature>
<feature type="compositionally biased region" description="Polar residues" evidence="10">
    <location>
        <begin position="366"/>
        <end position="376"/>
    </location>
</feature>
<evidence type="ECO:0000256" key="7">
    <source>
        <dbReference type="ARBA" id="ARBA00023242"/>
    </source>
</evidence>
<reference evidence="12 13" key="1">
    <citation type="journal article" date="2018" name="Mol. Biol. Evol.">
        <title>Broad Genomic Sampling Reveals a Smut Pathogenic Ancestry of the Fungal Clade Ustilaginomycotina.</title>
        <authorList>
            <person name="Kijpornyongpan T."/>
            <person name="Mondo S.J."/>
            <person name="Barry K."/>
            <person name="Sandor L."/>
            <person name="Lee J."/>
            <person name="Lipzen A."/>
            <person name="Pangilinan J."/>
            <person name="LaButti K."/>
            <person name="Hainaut M."/>
            <person name="Henrissat B."/>
            <person name="Grigoriev I.V."/>
            <person name="Spatafora J.W."/>
            <person name="Aime M.C."/>
        </authorList>
    </citation>
    <scope>NUCLEOTIDE SEQUENCE [LARGE SCALE GENOMIC DNA]</scope>
    <source>
        <strain evidence="12 13">MCA 4718</strain>
    </source>
</reference>
<dbReference type="RefSeq" id="XP_025346701.1">
    <property type="nucleotide sequence ID" value="XM_025492951.1"/>
</dbReference>
<comment type="subcellular location">
    <subcellularLocation>
        <location evidence="1">Nucleus</location>
    </subcellularLocation>
</comment>
<keyword evidence="7" id="KW-0539">Nucleus</keyword>
<feature type="compositionally biased region" description="Polar residues" evidence="10">
    <location>
        <begin position="532"/>
        <end position="547"/>
    </location>
</feature>
<dbReference type="SUPFAM" id="SSF57667">
    <property type="entry name" value="beta-beta-alpha zinc fingers"/>
    <property type="match status" value="2"/>
</dbReference>
<feature type="compositionally biased region" description="Polar residues" evidence="10">
    <location>
        <begin position="438"/>
        <end position="458"/>
    </location>
</feature>
<feature type="compositionally biased region" description="Polar residues" evidence="10">
    <location>
        <begin position="475"/>
        <end position="492"/>
    </location>
</feature>
<feature type="region of interest" description="Disordered" evidence="10">
    <location>
        <begin position="586"/>
        <end position="635"/>
    </location>
</feature>
<dbReference type="Pfam" id="PF21816">
    <property type="entry name" value="Zap1_zf1"/>
    <property type="match status" value="1"/>
</dbReference>
<dbReference type="PROSITE" id="PS50157">
    <property type="entry name" value="ZINC_FINGER_C2H2_2"/>
    <property type="match status" value="3"/>
</dbReference>
<organism evidence="12 13">
    <name type="scientific">Pseudomicrostroma glucosiphilum</name>
    <dbReference type="NCBI Taxonomy" id="1684307"/>
    <lineage>
        <taxon>Eukaryota</taxon>
        <taxon>Fungi</taxon>
        <taxon>Dikarya</taxon>
        <taxon>Basidiomycota</taxon>
        <taxon>Ustilaginomycotina</taxon>
        <taxon>Exobasidiomycetes</taxon>
        <taxon>Microstromatales</taxon>
        <taxon>Microstromatales incertae sedis</taxon>
        <taxon>Pseudomicrostroma</taxon>
    </lineage>
</organism>
<dbReference type="GO" id="GO:0005634">
    <property type="term" value="C:nucleus"/>
    <property type="evidence" value="ECO:0007669"/>
    <property type="project" value="UniProtKB-SubCell"/>
</dbReference>
<feature type="compositionally biased region" description="Low complexity" evidence="10">
    <location>
        <begin position="623"/>
        <end position="635"/>
    </location>
</feature>
<feature type="compositionally biased region" description="Polar residues" evidence="10">
    <location>
        <begin position="394"/>
        <end position="407"/>
    </location>
</feature>
<name>A0A316U520_9BASI</name>
<dbReference type="Gene3D" id="3.30.160.60">
    <property type="entry name" value="Classic Zinc Finger"/>
    <property type="match status" value="2"/>
</dbReference>
<dbReference type="PANTHER" id="PTHR47257">
    <property type="entry name" value="PH-RESPONSE TRANSCRIPTION FACTOR PACC/RIM101"/>
    <property type="match status" value="1"/>
</dbReference>
<evidence type="ECO:0000256" key="2">
    <source>
        <dbReference type="ARBA" id="ARBA00022491"/>
    </source>
</evidence>
<dbReference type="EMBL" id="KZ819331">
    <property type="protein sequence ID" value="PWN19541.1"/>
    <property type="molecule type" value="Genomic_DNA"/>
</dbReference>
<feature type="compositionally biased region" description="Low complexity" evidence="10">
    <location>
        <begin position="587"/>
        <end position="598"/>
    </location>
</feature>
<feature type="domain" description="C2H2-type" evidence="11">
    <location>
        <begin position="240"/>
        <end position="269"/>
    </location>
</feature>
<keyword evidence="4" id="KW-0677">Repeat</keyword>
<feature type="compositionally biased region" description="Low complexity" evidence="10">
    <location>
        <begin position="779"/>
        <end position="791"/>
    </location>
</feature>
<dbReference type="InterPro" id="IPR048420">
    <property type="entry name" value="Zap1-like_Znf1"/>
</dbReference>
<evidence type="ECO:0000259" key="11">
    <source>
        <dbReference type="PROSITE" id="PS50157"/>
    </source>
</evidence>
<dbReference type="Proteomes" id="UP000245942">
    <property type="component" value="Unassembled WGS sequence"/>
</dbReference>
<keyword evidence="13" id="KW-1185">Reference proteome</keyword>
<evidence type="ECO:0000313" key="13">
    <source>
        <dbReference type="Proteomes" id="UP000245942"/>
    </source>
</evidence>
<accession>A0A316U520</accession>
<dbReference type="InterPro" id="IPR013087">
    <property type="entry name" value="Znf_C2H2_type"/>
</dbReference>
<feature type="compositionally biased region" description="Low complexity" evidence="10">
    <location>
        <begin position="350"/>
        <end position="365"/>
    </location>
</feature>
<comment type="similarity">
    <text evidence="8">Belongs to the pacC/RIM101 family.</text>
</comment>
<protein>
    <recommendedName>
        <fullName evidence="11">C2H2-type domain-containing protein</fullName>
    </recommendedName>
</protein>
<feature type="region of interest" description="Disordered" evidence="10">
    <location>
        <begin position="713"/>
        <end position="877"/>
    </location>
</feature>
<dbReference type="GO" id="GO:0008270">
    <property type="term" value="F:zinc ion binding"/>
    <property type="evidence" value="ECO:0007669"/>
    <property type="project" value="UniProtKB-KW"/>
</dbReference>
<dbReference type="PANTHER" id="PTHR47257:SF1">
    <property type="entry name" value="PH-RESPONSE TRANSCRIPTION FACTOR PACC_RIM101"/>
    <property type="match status" value="1"/>
</dbReference>
<dbReference type="STRING" id="1684307.A0A316U520"/>
<evidence type="ECO:0000256" key="1">
    <source>
        <dbReference type="ARBA" id="ARBA00004123"/>
    </source>
</evidence>
<keyword evidence="2" id="KW-0678">Repressor</keyword>
<feature type="compositionally biased region" description="Basic and acidic residues" evidence="10">
    <location>
        <begin position="822"/>
        <end position="832"/>
    </location>
</feature>
<feature type="region of interest" description="Disordered" evidence="10">
    <location>
        <begin position="915"/>
        <end position="985"/>
    </location>
</feature>
<evidence type="ECO:0000256" key="3">
    <source>
        <dbReference type="ARBA" id="ARBA00022723"/>
    </source>
</evidence>
<evidence type="ECO:0000256" key="4">
    <source>
        <dbReference type="ARBA" id="ARBA00022737"/>
    </source>
</evidence>
<evidence type="ECO:0000256" key="8">
    <source>
        <dbReference type="ARBA" id="ARBA00038089"/>
    </source>
</evidence>
<feature type="compositionally biased region" description="Low complexity" evidence="10">
    <location>
        <begin position="135"/>
        <end position="187"/>
    </location>
</feature>
<dbReference type="OrthoDB" id="6155966at2759"/>
<feature type="region of interest" description="Disordered" evidence="10">
    <location>
        <begin position="294"/>
        <end position="463"/>
    </location>
</feature>
<feature type="compositionally biased region" description="Basic and acidic residues" evidence="10">
    <location>
        <begin position="841"/>
        <end position="858"/>
    </location>
</feature>